<keyword evidence="3" id="KW-1185">Reference proteome</keyword>
<evidence type="ECO:0000313" key="2">
    <source>
        <dbReference type="EMBL" id="KAL1515158.1"/>
    </source>
</evidence>
<evidence type="ECO:0000256" key="1">
    <source>
        <dbReference type="SAM" id="MobiDB-lite"/>
    </source>
</evidence>
<dbReference type="InterPro" id="IPR052394">
    <property type="entry name" value="LRR-containing"/>
</dbReference>
<protein>
    <submittedName>
        <fullName evidence="2">Uncharacterized protein</fullName>
    </submittedName>
</protein>
<dbReference type="PANTHER" id="PTHR24114:SF2">
    <property type="entry name" value="F-BOX DOMAIN-CONTAINING PROTEIN-RELATED"/>
    <property type="match status" value="1"/>
</dbReference>
<evidence type="ECO:0000313" key="3">
    <source>
        <dbReference type="Proteomes" id="UP001515480"/>
    </source>
</evidence>
<feature type="compositionally biased region" description="Acidic residues" evidence="1">
    <location>
        <begin position="32"/>
        <end position="42"/>
    </location>
</feature>
<name>A0AB34J6Z8_PRYPA</name>
<comment type="caution">
    <text evidence="2">The sequence shown here is derived from an EMBL/GenBank/DDBJ whole genome shotgun (WGS) entry which is preliminary data.</text>
</comment>
<dbReference type="EMBL" id="JBGBPQ010000012">
    <property type="protein sequence ID" value="KAL1515158.1"/>
    <property type="molecule type" value="Genomic_DNA"/>
</dbReference>
<sequence>MASISANTKARVGEAKEGEAEDEPPQVHAGSLDDESGEEGDDVERAVFSEEEEEEEVRCAAEYKALCAQHGTARCSKWLRACAAESTQCSLGHYGLGTHGAAPLALSLKWNERVQHLDLSDNGLGADGVCSVLDALTQGGAPELRSLSLRRNQAGVEGAEGAAALLCARPAHPLERLDLTANAIGDRGASAVARGLARNASLLSLILGDNEIDAEGAEQLASALKVNSRLAELSLEWNNIRAEGGRAVAEALQGQRSLHTLNLGWNGLMDEGVAAVAAALRPAKGSEGESPCALSDLRLHQNRMTAQGSGALACVIKHLDSLDVSGNPLGSEGASALLLALQSAQSPCKLVANDVCVRPETKIHTLLCRAGRREAIELHSLQAAGVESMAAASLVAGVEAINLAQKKPSKKNATGKAPSLLKENSSGLGSQRKLTKEESANWRRTDRCPEGVERKPSQMRL</sequence>
<dbReference type="Gene3D" id="3.80.10.10">
    <property type="entry name" value="Ribonuclease Inhibitor"/>
    <property type="match status" value="3"/>
</dbReference>
<dbReference type="SMART" id="SM00368">
    <property type="entry name" value="LRR_RI"/>
    <property type="match status" value="8"/>
</dbReference>
<dbReference type="PANTHER" id="PTHR24114">
    <property type="entry name" value="LEUCINE RICH REPEAT FAMILY PROTEIN"/>
    <property type="match status" value="1"/>
</dbReference>
<dbReference type="AlphaFoldDB" id="A0AB34J6Z8"/>
<reference evidence="2 3" key="1">
    <citation type="journal article" date="2024" name="Science">
        <title>Giant polyketide synthase enzymes in the biosynthesis of giant marine polyether toxins.</title>
        <authorList>
            <person name="Fallon T.R."/>
            <person name="Shende V.V."/>
            <person name="Wierzbicki I.H."/>
            <person name="Pendleton A.L."/>
            <person name="Watervoot N.F."/>
            <person name="Auber R.P."/>
            <person name="Gonzalez D.J."/>
            <person name="Wisecaver J.H."/>
            <person name="Moore B.S."/>
        </authorList>
    </citation>
    <scope>NUCLEOTIDE SEQUENCE [LARGE SCALE GENOMIC DNA]</scope>
    <source>
        <strain evidence="2 3">12B1</strain>
    </source>
</reference>
<dbReference type="InterPro" id="IPR001611">
    <property type="entry name" value="Leu-rich_rpt"/>
</dbReference>
<dbReference type="SUPFAM" id="SSF52047">
    <property type="entry name" value="RNI-like"/>
    <property type="match status" value="1"/>
</dbReference>
<feature type="region of interest" description="Disordered" evidence="1">
    <location>
        <begin position="406"/>
        <end position="461"/>
    </location>
</feature>
<feature type="region of interest" description="Disordered" evidence="1">
    <location>
        <begin position="1"/>
        <end position="51"/>
    </location>
</feature>
<proteinExistence type="predicted"/>
<gene>
    <name evidence="2" type="ORF">AB1Y20_004219</name>
</gene>
<feature type="compositionally biased region" description="Basic and acidic residues" evidence="1">
    <location>
        <begin position="434"/>
        <end position="461"/>
    </location>
</feature>
<dbReference type="Proteomes" id="UP001515480">
    <property type="component" value="Unassembled WGS sequence"/>
</dbReference>
<dbReference type="InterPro" id="IPR032675">
    <property type="entry name" value="LRR_dom_sf"/>
</dbReference>
<organism evidence="2 3">
    <name type="scientific">Prymnesium parvum</name>
    <name type="common">Toxic golden alga</name>
    <dbReference type="NCBI Taxonomy" id="97485"/>
    <lineage>
        <taxon>Eukaryota</taxon>
        <taxon>Haptista</taxon>
        <taxon>Haptophyta</taxon>
        <taxon>Prymnesiophyceae</taxon>
        <taxon>Prymnesiales</taxon>
        <taxon>Prymnesiaceae</taxon>
        <taxon>Prymnesium</taxon>
    </lineage>
</organism>
<accession>A0AB34J6Z8</accession>
<dbReference type="Pfam" id="PF13516">
    <property type="entry name" value="LRR_6"/>
    <property type="match status" value="6"/>
</dbReference>